<dbReference type="STRING" id="174720.A0A0N5C9L2"/>
<dbReference type="InterPro" id="IPR012337">
    <property type="entry name" value="RNaseH-like_sf"/>
</dbReference>
<dbReference type="Proteomes" id="UP000046392">
    <property type="component" value="Unplaced"/>
</dbReference>
<dbReference type="Pfam" id="PF00665">
    <property type="entry name" value="rve"/>
    <property type="match status" value="1"/>
</dbReference>
<name>A0A0N5C9L2_STREA</name>
<organism evidence="2 3">
    <name type="scientific">Strongyloides papillosus</name>
    <name type="common">Intestinal threadworm</name>
    <dbReference type="NCBI Taxonomy" id="174720"/>
    <lineage>
        <taxon>Eukaryota</taxon>
        <taxon>Metazoa</taxon>
        <taxon>Ecdysozoa</taxon>
        <taxon>Nematoda</taxon>
        <taxon>Chromadorea</taxon>
        <taxon>Rhabditida</taxon>
        <taxon>Tylenchina</taxon>
        <taxon>Panagrolaimomorpha</taxon>
        <taxon>Strongyloidoidea</taxon>
        <taxon>Strongyloididae</taxon>
        <taxon>Strongyloides</taxon>
    </lineage>
</organism>
<dbReference type="GO" id="GO:0003676">
    <property type="term" value="F:nucleic acid binding"/>
    <property type="evidence" value="ECO:0007669"/>
    <property type="project" value="InterPro"/>
</dbReference>
<dbReference type="WBParaSite" id="SPAL_0001459300.1">
    <property type="protein sequence ID" value="SPAL_0001459300.1"/>
    <property type="gene ID" value="SPAL_0001459300"/>
</dbReference>
<evidence type="ECO:0000259" key="1">
    <source>
        <dbReference type="PROSITE" id="PS50994"/>
    </source>
</evidence>
<reference evidence="3" key="1">
    <citation type="submission" date="2017-02" db="UniProtKB">
        <authorList>
            <consortium name="WormBaseParasite"/>
        </authorList>
    </citation>
    <scope>IDENTIFICATION</scope>
</reference>
<dbReference type="PANTHER" id="PTHR37984:SF5">
    <property type="entry name" value="PROTEIN NYNRIN-LIKE"/>
    <property type="match status" value="1"/>
</dbReference>
<feature type="domain" description="Integrase catalytic" evidence="1">
    <location>
        <begin position="15"/>
        <end position="176"/>
    </location>
</feature>
<dbReference type="InterPro" id="IPR050951">
    <property type="entry name" value="Retrovirus_Pol_polyprotein"/>
</dbReference>
<proteinExistence type="predicted"/>
<dbReference type="PANTHER" id="PTHR37984">
    <property type="entry name" value="PROTEIN CBG26694"/>
    <property type="match status" value="1"/>
</dbReference>
<evidence type="ECO:0000313" key="3">
    <source>
        <dbReference type="WBParaSite" id="SPAL_0001459300.1"/>
    </source>
</evidence>
<dbReference type="InterPro" id="IPR036397">
    <property type="entry name" value="RNaseH_sf"/>
</dbReference>
<keyword evidence="2" id="KW-1185">Reference proteome</keyword>
<dbReference type="PROSITE" id="PS50994">
    <property type="entry name" value="INTEGRASE"/>
    <property type="match status" value="1"/>
</dbReference>
<protein>
    <submittedName>
        <fullName evidence="3">Integrase catalytic domain-containing protein</fullName>
    </submittedName>
</protein>
<accession>A0A0N5C9L2</accession>
<dbReference type="SUPFAM" id="SSF53098">
    <property type="entry name" value="Ribonuclease H-like"/>
    <property type="match status" value="1"/>
</dbReference>
<evidence type="ECO:0000313" key="2">
    <source>
        <dbReference type="Proteomes" id="UP000046392"/>
    </source>
</evidence>
<sequence>MKHKEKRSSPILQPLTSAPLEKGFIDIGYDDHVNSFFIVLKDSYTNYPFASWLPNLKSKSIIKFLMSVQHQVGAFQHLQFDNQSCFTSQDTQTYLKSIGTAYSYSIPYQHESNGGAERLIRSIKSSLGRFFDLNEPKSQALYKTLKRLRQIPYAPRKGRFTKNKSPTPLQLMYNDESREYTHLTPHQILHQITPIFRTGFFKRRPDLNSEWENCVILSRINNRTYFVIDDNNTLHRRTASAVKITEEELDEETTKDLEKNFKVAFSH</sequence>
<dbReference type="Gene3D" id="3.30.420.10">
    <property type="entry name" value="Ribonuclease H-like superfamily/Ribonuclease H"/>
    <property type="match status" value="1"/>
</dbReference>
<dbReference type="InterPro" id="IPR001584">
    <property type="entry name" value="Integrase_cat-core"/>
</dbReference>
<dbReference type="GO" id="GO:0015074">
    <property type="term" value="P:DNA integration"/>
    <property type="evidence" value="ECO:0007669"/>
    <property type="project" value="InterPro"/>
</dbReference>
<dbReference type="AlphaFoldDB" id="A0A0N5C9L2"/>